<name>Q6ZJA3_ORYSJ</name>
<reference evidence="3" key="2">
    <citation type="journal article" date="2008" name="Nucleic Acids Res.">
        <title>The rice annotation project database (RAP-DB): 2008 update.</title>
        <authorList>
            <consortium name="The rice annotation project (RAP)"/>
        </authorList>
    </citation>
    <scope>GENOME REANNOTATION</scope>
    <source>
        <strain evidence="3">cv. Nipponbare</strain>
    </source>
</reference>
<dbReference type="AlphaFoldDB" id="Q6ZJA3"/>
<accession>Q6ZJA3</accession>
<organism evidence="2 3">
    <name type="scientific">Oryza sativa subsp. japonica</name>
    <name type="common">Rice</name>
    <dbReference type="NCBI Taxonomy" id="39947"/>
    <lineage>
        <taxon>Eukaryota</taxon>
        <taxon>Viridiplantae</taxon>
        <taxon>Streptophyta</taxon>
        <taxon>Embryophyta</taxon>
        <taxon>Tracheophyta</taxon>
        <taxon>Spermatophyta</taxon>
        <taxon>Magnoliopsida</taxon>
        <taxon>Liliopsida</taxon>
        <taxon>Poales</taxon>
        <taxon>Poaceae</taxon>
        <taxon>BOP clade</taxon>
        <taxon>Oryzoideae</taxon>
        <taxon>Oryzeae</taxon>
        <taxon>Oryzinae</taxon>
        <taxon>Oryza</taxon>
        <taxon>Oryza sativa</taxon>
    </lineage>
</organism>
<feature type="region of interest" description="Disordered" evidence="1">
    <location>
        <begin position="31"/>
        <end position="109"/>
    </location>
</feature>
<sequence>MANEEQYDWYDADGDVTRYLLDPTTDIAMFSEPPVISRFDPCSPPPPARMLPGGQQQQPHPAPGGLDLRSDEIHALKQRRRPPPNPQSSSPPEGLLGAANPDRPDDDELDAILSSFRDEAAHGDSGGGVARVQVLPVEQDANLVPSLPLRHGQLDCSRCHLVRHVMHVAVLPYVKFSLKLVWEEAFHSLSKWTQEWASEFIARNIDTMRNNTNGQLLDSGYSNLVESVRTNVNVPHTAVEVNLLQTIMSAPSADHHQNAADQVAAPAAQPFSAAPPVALPPKAAPRKARKDRDYASMLVAVEEFYVAATSRPVPNSDVEILESSHVSQQQDGGRAIIYPSLQARRGKTKQEVPRRNAKDVLEYLSLARKETEKEINTLSSFDGIYRNDGTLSYLMTEVRRLNRKIWRLQKNAPSTLSSRLLASVKEIDDIKVEKGRLSRIAIKVVVLGSPPLDPHEADDGGGGGGAKPPALDLAIVRPPVVEEPRRVAAALVGPCFHYKIHPLLATPVTDKMGKK</sequence>
<protein>
    <submittedName>
        <fullName evidence="2">Uncharacterized protein</fullName>
    </submittedName>
</protein>
<gene>
    <name evidence="2" type="primary">OJ1705_A03.32</name>
</gene>
<feature type="compositionally biased region" description="Low complexity" evidence="1">
    <location>
        <begin position="52"/>
        <end position="65"/>
    </location>
</feature>
<dbReference type="Proteomes" id="UP000000763">
    <property type="component" value="Chromosome 8"/>
</dbReference>
<evidence type="ECO:0000313" key="2">
    <source>
        <dbReference type="EMBL" id="BAD01216.1"/>
    </source>
</evidence>
<evidence type="ECO:0000256" key="1">
    <source>
        <dbReference type="SAM" id="MobiDB-lite"/>
    </source>
</evidence>
<evidence type="ECO:0000313" key="3">
    <source>
        <dbReference type="Proteomes" id="UP000000763"/>
    </source>
</evidence>
<proteinExistence type="predicted"/>
<dbReference type="EMBL" id="AP003918">
    <property type="protein sequence ID" value="BAD01216.1"/>
    <property type="molecule type" value="Genomic_DNA"/>
</dbReference>
<reference evidence="3" key="1">
    <citation type="journal article" date="2005" name="Nature">
        <title>The map-based sequence of the rice genome.</title>
        <authorList>
            <consortium name="International rice genome sequencing project (IRGSP)"/>
            <person name="Matsumoto T."/>
            <person name="Wu J."/>
            <person name="Kanamori H."/>
            <person name="Katayose Y."/>
            <person name="Fujisawa M."/>
            <person name="Namiki N."/>
            <person name="Mizuno H."/>
            <person name="Yamamoto K."/>
            <person name="Antonio B.A."/>
            <person name="Baba T."/>
            <person name="Sakata K."/>
            <person name="Nagamura Y."/>
            <person name="Aoki H."/>
            <person name="Arikawa K."/>
            <person name="Arita K."/>
            <person name="Bito T."/>
            <person name="Chiden Y."/>
            <person name="Fujitsuka N."/>
            <person name="Fukunaka R."/>
            <person name="Hamada M."/>
            <person name="Harada C."/>
            <person name="Hayashi A."/>
            <person name="Hijishita S."/>
            <person name="Honda M."/>
            <person name="Hosokawa S."/>
            <person name="Ichikawa Y."/>
            <person name="Idonuma A."/>
            <person name="Iijima M."/>
            <person name="Ikeda M."/>
            <person name="Ikeno M."/>
            <person name="Ito K."/>
            <person name="Ito S."/>
            <person name="Ito T."/>
            <person name="Ito Y."/>
            <person name="Ito Y."/>
            <person name="Iwabuchi A."/>
            <person name="Kamiya K."/>
            <person name="Karasawa W."/>
            <person name="Kurita K."/>
            <person name="Katagiri S."/>
            <person name="Kikuta A."/>
            <person name="Kobayashi H."/>
            <person name="Kobayashi N."/>
            <person name="Machita K."/>
            <person name="Maehara T."/>
            <person name="Masukawa M."/>
            <person name="Mizubayashi T."/>
            <person name="Mukai Y."/>
            <person name="Nagasaki H."/>
            <person name="Nagata Y."/>
            <person name="Naito S."/>
            <person name="Nakashima M."/>
            <person name="Nakama Y."/>
            <person name="Nakamichi Y."/>
            <person name="Nakamura M."/>
            <person name="Meguro A."/>
            <person name="Negishi M."/>
            <person name="Ohta I."/>
            <person name="Ohta T."/>
            <person name="Okamoto M."/>
            <person name="Ono N."/>
            <person name="Saji S."/>
            <person name="Sakaguchi M."/>
            <person name="Sakai K."/>
            <person name="Shibata M."/>
            <person name="Shimokawa T."/>
            <person name="Song J."/>
            <person name="Takazaki Y."/>
            <person name="Terasawa K."/>
            <person name="Tsugane M."/>
            <person name="Tsuji K."/>
            <person name="Ueda S."/>
            <person name="Waki K."/>
            <person name="Yamagata H."/>
            <person name="Yamamoto M."/>
            <person name="Yamamoto S."/>
            <person name="Yamane H."/>
            <person name="Yoshiki S."/>
            <person name="Yoshihara R."/>
            <person name="Yukawa K."/>
            <person name="Zhong H."/>
            <person name="Yano M."/>
            <person name="Yuan Q."/>
            <person name="Ouyang S."/>
            <person name="Liu J."/>
            <person name="Jones K.M."/>
            <person name="Gansberger K."/>
            <person name="Moffat K."/>
            <person name="Hill J."/>
            <person name="Bera J."/>
            <person name="Fadrosh D."/>
            <person name="Jin S."/>
            <person name="Johri S."/>
            <person name="Kim M."/>
            <person name="Overton L."/>
            <person name="Reardon M."/>
            <person name="Tsitrin T."/>
            <person name="Vuong H."/>
            <person name="Weaver B."/>
            <person name="Ciecko A."/>
            <person name="Tallon L."/>
            <person name="Jackson J."/>
            <person name="Pai G."/>
            <person name="Aken S.V."/>
            <person name="Utterback T."/>
            <person name="Reidmuller S."/>
            <person name="Feldblyum T."/>
            <person name="Hsiao J."/>
            <person name="Zismann V."/>
            <person name="Iobst S."/>
            <person name="de Vazeille A.R."/>
            <person name="Buell C.R."/>
            <person name="Ying K."/>
            <person name="Li Y."/>
            <person name="Lu T."/>
            <person name="Huang Y."/>
            <person name="Zhao Q."/>
            <person name="Feng Q."/>
            <person name="Zhang L."/>
            <person name="Zhu J."/>
            <person name="Weng Q."/>
            <person name="Mu J."/>
            <person name="Lu Y."/>
            <person name="Fan D."/>
            <person name="Liu Y."/>
            <person name="Guan J."/>
            <person name="Zhang Y."/>
            <person name="Yu S."/>
            <person name="Liu X."/>
            <person name="Zhang Y."/>
            <person name="Hong G."/>
            <person name="Han B."/>
            <person name="Choisne N."/>
            <person name="Demange N."/>
            <person name="Orjeda G."/>
            <person name="Samain S."/>
            <person name="Cattolico L."/>
            <person name="Pelletier E."/>
            <person name="Couloux A."/>
            <person name="Segurens B."/>
            <person name="Wincker P."/>
            <person name="D'Hont A."/>
            <person name="Scarpelli C."/>
            <person name="Weissenbach J."/>
            <person name="Salanoubat M."/>
            <person name="Quetier F."/>
            <person name="Yu Y."/>
            <person name="Kim H.R."/>
            <person name="Rambo T."/>
            <person name="Currie J."/>
            <person name="Collura K."/>
            <person name="Luo M."/>
            <person name="Yang T."/>
            <person name="Ammiraju J.S.S."/>
            <person name="Engler F."/>
            <person name="Soderlund C."/>
            <person name="Wing R.A."/>
            <person name="Palmer L.E."/>
            <person name="de la Bastide M."/>
            <person name="Spiegel L."/>
            <person name="Nascimento L."/>
            <person name="Zutavern T."/>
            <person name="O'Shaughnessy A."/>
            <person name="Dike S."/>
            <person name="Dedhia N."/>
            <person name="Preston R."/>
            <person name="Balija V."/>
            <person name="McCombie W.R."/>
            <person name="Chow T."/>
            <person name="Chen H."/>
            <person name="Chung M."/>
            <person name="Chen C."/>
            <person name="Shaw J."/>
            <person name="Wu H."/>
            <person name="Hsiao K."/>
            <person name="Chao Y."/>
            <person name="Chu M."/>
            <person name="Cheng C."/>
            <person name="Hour A."/>
            <person name="Lee P."/>
            <person name="Lin S."/>
            <person name="Lin Y."/>
            <person name="Liou J."/>
            <person name="Liu S."/>
            <person name="Hsing Y."/>
            <person name="Raghuvanshi S."/>
            <person name="Mohanty A."/>
            <person name="Bharti A.K."/>
            <person name="Gaur A."/>
            <person name="Gupta V."/>
            <person name="Kumar D."/>
            <person name="Ravi V."/>
            <person name="Vij S."/>
            <person name="Kapur A."/>
            <person name="Khurana P."/>
            <person name="Khurana P."/>
            <person name="Khurana J.P."/>
            <person name="Tyagi A.K."/>
            <person name="Gaikwad K."/>
            <person name="Singh A."/>
            <person name="Dalal V."/>
            <person name="Srivastava S."/>
            <person name="Dixit A."/>
            <person name="Pal A.K."/>
            <person name="Ghazi I.A."/>
            <person name="Yadav M."/>
            <person name="Pandit A."/>
            <person name="Bhargava A."/>
            <person name="Sureshbabu K."/>
            <person name="Batra K."/>
            <person name="Sharma T.R."/>
            <person name="Mohapatra T."/>
            <person name="Singh N.K."/>
            <person name="Messing J."/>
            <person name="Nelson A.B."/>
            <person name="Fuks G."/>
            <person name="Kavchok S."/>
            <person name="Keizer G."/>
            <person name="Linton E."/>
            <person name="Llaca V."/>
            <person name="Song R."/>
            <person name="Tanyolac B."/>
            <person name="Young S."/>
            <person name="Ho-Il K."/>
            <person name="Hahn J.H."/>
            <person name="Sangsakoo G."/>
            <person name="Vanavichit A."/>
            <person name="de Mattos Luiz.A.T."/>
            <person name="Zimmer P.D."/>
            <person name="Malone G."/>
            <person name="Dellagostin O."/>
            <person name="de Oliveira A.C."/>
            <person name="Bevan M."/>
            <person name="Bancroft I."/>
            <person name="Minx P."/>
            <person name="Cordum H."/>
            <person name="Wilson R."/>
            <person name="Cheng Z."/>
            <person name="Jin W."/>
            <person name="Jiang J."/>
            <person name="Leong S.A."/>
            <person name="Iwama H."/>
            <person name="Gojobori T."/>
            <person name="Itoh T."/>
            <person name="Niimura Y."/>
            <person name="Fujii Y."/>
            <person name="Habara T."/>
            <person name="Sakai H."/>
            <person name="Sato Y."/>
            <person name="Wilson G."/>
            <person name="Kumar K."/>
            <person name="McCouch S."/>
            <person name="Juretic N."/>
            <person name="Hoen D."/>
            <person name="Wright S."/>
            <person name="Bruskiewich R."/>
            <person name="Bureau T."/>
            <person name="Miyao A."/>
            <person name="Hirochika H."/>
            <person name="Nishikawa T."/>
            <person name="Kadowaki K."/>
            <person name="Sugiura M."/>
            <person name="Burr B."/>
            <person name="Sasaki T."/>
        </authorList>
    </citation>
    <scope>NUCLEOTIDE SEQUENCE [LARGE SCALE GENOMIC DNA]</scope>
    <source>
        <strain evidence="3">cv. Nipponbare</strain>
    </source>
</reference>